<evidence type="ECO:0000313" key="1">
    <source>
        <dbReference type="EMBL" id="TDW93369.1"/>
    </source>
</evidence>
<keyword evidence="2" id="KW-1185">Reference proteome</keyword>
<sequence length="137" mass="15727">MRTVATEVDLSVARVVEWLETGVAPDRTFAADCFADVSLPHWRVQFATGAATIAGRRRWHPYPGVVRVERADRTESGFVMAFEERWRHEEQNWYCREQLTADVDDAGEITELRVYCTGDWDEARQAEHAAEVTLIRS</sequence>
<accession>A0ABY2FKP5</accession>
<dbReference type="EMBL" id="SODU01000001">
    <property type="protein sequence ID" value="TDW93369.1"/>
    <property type="molecule type" value="Genomic_DNA"/>
</dbReference>
<dbReference type="RefSeq" id="WP_134126415.1">
    <property type="nucleotide sequence ID" value="NZ_SODU01000001.1"/>
</dbReference>
<organism evidence="1 2">
    <name type="scientific">Kribbella pratensis</name>
    <dbReference type="NCBI Taxonomy" id="2512112"/>
    <lineage>
        <taxon>Bacteria</taxon>
        <taxon>Bacillati</taxon>
        <taxon>Actinomycetota</taxon>
        <taxon>Actinomycetes</taxon>
        <taxon>Propionibacteriales</taxon>
        <taxon>Kribbellaceae</taxon>
        <taxon>Kribbella</taxon>
    </lineage>
</organism>
<comment type="caution">
    <text evidence="1">The sequence shown here is derived from an EMBL/GenBank/DDBJ whole genome shotgun (WGS) entry which is preliminary data.</text>
</comment>
<evidence type="ECO:0008006" key="3">
    <source>
        <dbReference type="Google" id="ProtNLM"/>
    </source>
</evidence>
<name>A0ABY2FKP5_9ACTN</name>
<gene>
    <name evidence="1" type="ORF">EV137_0644</name>
</gene>
<dbReference type="Proteomes" id="UP000295060">
    <property type="component" value="Unassembled WGS sequence"/>
</dbReference>
<reference evidence="1 2" key="1">
    <citation type="submission" date="2019-03" db="EMBL/GenBank/DDBJ databases">
        <title>Genomic Encyclopedia of Type Strains, Phase III (KMG-III): the genomes of soil and plant-associated and newly described type strains.</title>
        <authorList>
            <person name="Whitman W."/>
        </authorList>
    </citation>
    <scope>NUCLEOTIDE SEQUENCE [LARGE SCALE GENOMIC DNA]</scope>
    <source>
        <strain evidence="1 2">VKMAc-2574</strain>
    </source>
</reference>
<proteinExistence type="predicted"/>
<evidence type="ECO:0000313" key="2">
    <source>
        <dbReference type="Proteomes" id="UP000295060"/>
    </source>
</evidence>
<protein>
    <recommendedName>
        <fullName evidence="3">Nuclear transport factor 2 family protein</fullName>
    </recommendedName>
</protein>